<evidence type="ECO:0000256" key="9">
    <source>
        <dbReference type="ARBA" id="ARBA00023125"/>
    </source>
</evidence>
<feature type="domain" description="Helicase ATP-binding" evidence="11">
    <location>
        <begin position="296"/>
        <end position="460"/>
    </location>
</feature>
<keyword evidence="6 12" id="KW-0255">Endonuclease</keyword>
<dbReference type="Pfam" id="PF18766">
    <property type="entry name" value="SWI2_SNF2"/>
    <property type="match status" value="1"/>
</dbReference>
<evidence type="ECO:0000313" key="13">
    <source>
        <dbReference type="Proteomes" id="UP001205890"/>
    </source>
</evidence>
<dbReference type="PANTHER" id="PTHR30195">
    <property type="entry name" value="TYPE I SITE-SPECIFIC DEOXYRIBONUCLEASE PROTEIN SUBUNIT M AND R"/>
    <property type="match status" value="1"/>
</dbReference>
<dbReference type="SMART" id="SM00487">
    <property type="entry name" value="DEXDc"/>
    <property type="match status" value="1"/>
</dbReference>
<comment type="subunit">
    <text evidence="10">The type I restriction/modification system is composed of three polypeptides R, M and S.</text>
</comment>
<dbReference type="EMBL" id="JANCLU010000006">
    <property type="protein sequence ID" value="MCP8938519.1"/>
    <property type="molecule type" value="Genomic_DNA"/>
</dbReference>
<dbReference type="RefSeq" id="WP_254740531.1">
    <property type="nucleotide sequence ID" value="NZ_JANCLU010000006.1"/>
</dbReference>
<dbReference type="InterPro" id="IPR014001">
    <property type="entry name" value="Helicase_ATP-bd"/>
</dbReference>
<dbReference type="InterPro" id="IPR040980">
    <property type="entry name" value="SWI2_SNF2"/>
</dbReference>
<dbReference type="EC" id="3.1.21.3" evidence="10"/>
<dbReference type="SUPFAM" id="SSF52540">
    <property type="entry name" value="P-loop containing nucleoside triphosphate hydrolases"/>
    <property type="match status" value="2"/>
</dbReference>
<dbReference type="InterPro" id="IPR051268">
    <property type="entry name" value="Type-I_R_enzyme_R_subunit"/>
</dbReference>
<evidence type="ECO:0000256" key="4">
    <source>
        <dbReference type="ARBA" id="ARBA00022741"/>
    </source>
</evidence>
<dbReference type="CDD" id="cd18800">
    <property type="entry name" value="SF2_C_EcoR124I-like"/>
    <property type="match status" value="1"/>
</dbReference>
<dbReference type="NCBIfam" id="TIGR00348">
    <property type="entry name" value="hsdR"/>
    <property type="match status" value="1"/>
</dbReference>
<keyword evidence="7 10" id="KW-0378">Hydrolase</keyword>
<dbReference type="InterPro" id="IPR007409">
    <property type="entry name" value="Restrct_endonuc_type1_HsdR_N"/>
</dbReference>
<dbReference type="InterPro" id="IPR027417">
    <property type="entry name" value="P-loop_NTPase"/>
</dbReference>
<dbReference type="InterPro" id="IPR001650">
    <property type="entry name" value="Helicase_C-like"/>
</dbReference>
<keyword evidence="13" id="KW-1185">Reference proteome</keyword>
<keyword evidence="8 10" id="KW-0067">ATP-binding</keyword>
<comment type="function">
    <text evidence="10">Subunit R is required for both nuclease and ATPase activities, but not for modification.</text>
</comment>
<evidence type="ECO:0000256" key="6">
    <source>
        <dbReference type="ARBA" id="ARBA00022759"/>
    </source>
</evidence>
<evidence type="ECO:0000259" key="11">
    <source>
        <dbReference type="PROSITE" id="PS51192"/>
    </source>
</evidence>
<dbReference type="InterPro" id="IPR055180">
    <property type="entry name" value="HsdR_RecA-like_helicase_dom_2"/>
</dbReference>
<dbReference type="CDD" id="cd22332">
    <property type="entry name" value="HsdR_N"/>
    <property type="match status" value="1"/>
</dbReference>
<name>A0ABT1LAJ1_9HYPH</name>
<comment type="catalytic activity">
    <reaction evidence="1 10">
        <text>Endonucleolytic cleavage of DNA to give random double-stranded fragments with terminal 5'-phosphates, ATP is simultaneously hydrolyzed.</text>
        <dbReference type="EC" id="3.1.21.3"/>
    </reaction>
</comment>
<evidence type="ECO:0000256" key="7">
    <source>
        <dbReference type="ARBA" id="ARBA00022801"/>
    </source>
</evidence>
<comment type="caution">
    <text evidence="12">The sequence shown here is derived from an EMBL/GenBank/DDBJ whole genome shotgun (WGS) entry which is preliminary data.</text>
</comment>
<dbReference type="Proteomes" id="UP001205890">
    <property type="component" value="Unassembled WGS sequence"/>
</dbReference>
<sequence>MTTSNEALERDWVEEPAADLLRVLFDYKPLSGEDVQHLREGIVSEPVLTVRLAECLKRLNPWLADDGLRRALNAVTRIVAADVMEANEAAHTALSYGVTAPHTENGRRQDRTVRFFDFDDPAANSFEFARQVAIKGPRQDIIPDIIVYVNGLPLAVIECKSPALADPIGEAMRQFRRYEGRDEFTGLGVPRLFETAQVSIALARDVAKYGTTLTPVRHWAEWKDPYPLTLDQLASQLARPPTGQDVLLAGLLAPANLLDLVRNFVMFETIDGKRVKKLARYQQFVAVGKAIDRIRTAKDPKRRGGVIHHTQGSGKSLTMVFLATKLRRLPEAENPTLVIVTDRTDLDDQITAQFKRSGFPNPVQAESGNALRDALSGSVGTTVLTTVHKFHSAVPKRSSVISDASNVFVMVDEAHRTQYGALAARMRAGLPNACMLAFTGTPIDKKDRSTREVFGDYLHRYLIDQAVKDGATVPIFYEMRDARLRIAGRDIEADLREAFPELSDAELEKLKRSAPEKLAGSPQRVEAVANDILDHYRTTIEPNGFKAQIVTASRDIAVSYVEALRRMGAPECALIMSASNGDSARLQAHHLSKRDRDNLIARFKRKDDPLKILVVCDMLLTGFDAPVEQVLYLDAPLREHTLLQAIARVNRTADGKTYGLVVDYWGDNRRIADALDLFSEEDGVTNALRPLSDKVQLLESRHRAAIRLFEGIDRNDERACLDLLKPDDTLAKFELDFLRFAEAMDMVLPDPKGLEEPYVSDLKWLSRLRVTSRREHHWVPFDPKDYGAKVGDIISKHLTVEGVETLLTRWDILDPAFKPHLDSLTSAEAKAAEIEHAIRHEIHVHRDENPTAYASLWEQLEKIVNKRREDRVAAASALGRLRDLEALAARVPDARAGKTESASRLDGTAGRILPFVSDRLPANAREAAASDIAAALEGYAGFVDWQQKEDVQRQMRRAIKERLRSIGLDAATIEAATASMMDVARKSLAR</sequence>
<proteinExistence type="inferred from homology"/>
<evidence type="ECO:0000256" key="5">
    <source>
        <dbReference type="ARBA" id="ARBA00022747"/>
    </source>
</evidence>
<dbReference type="GO" id="GO:0004519">
    <property type="term" value="F:endonuclease activity"/>
    <property type="evidence" value="ECO:0007669"/>
    <property type="project" value="UniProtKB-KW"/>
</dbReference>
<evidence type="ECO:0000313" key="12">
    <source>
        <dbReference type="EMBL" id="MCP8938519.1"/>
    </source>
</evidence>
<keyword evidence="9 10" id="KW-0238">DNA-binding</keyword>
<evidence type="ECO:0000256" key="10">
    <source>
        <dbReference type="RuleBase" id="RU364115"/>
    </source>
</evidence>
<dbReference type="Gene3D" id="3.90.1570.50">
    <property type="match status" value="1"/>
</dbReference>
<gene>
    <name evidence="12" type="ORF">NK718_08330</name>
</gene>
<evidence type="ECO:0000256" key="1">
    <source>
        <dbReference type="ARBA" id="ARBA00000851"/>
    </source>
</evidence>
<dbReference type="InterPro" id="IPR004473">
    <property type="entry name" value="Restrct_endonuc_typeI_HsdR"/>
</dbReference>
<dbReference type="Pfam" id="PF22679">
    <property type="entry name" value="T1R_D3-like"/>
    <property type="match status" value="1"/>
</dbReference>
<dbReference type="PROSITE" id="PS51192">
    <property type="entry name" value="HELICASE_ATP_BIND_1"/>
    <property type="match status" value="1"/>
</dbReference>
<dbReference type="PANTHER" id="PTHR30195:SF15">
    <property type="entry name" value="TYPE I RESTRICTION ENZYME HINDI ENDONUCLEASE SUBUNIT"/>
    <property type="match status" value="1"/>
</dbReference>
<keyword evidence="3" id="KW-0540">Nuclease</keyword>
<accession>A0ABT1LAJ1</accession>
<evidence type="ECO:0000256" key="3">
    <source>
        <dbReference type="ARBA" id="ARBA00022722"/>
    </source>
</evidence>
<keyword evidence="5 10" id="KW-0680">Restriction system</keyword>
<dbReference type="Gene3D" id="3.40.50.300">
    <property type="entry name" value="P-loop containing nucleotide triphosphate hydrolases"/>
    <property type="match status" value="2"/>
</dbReference>
<dbReference type="CDD" id="cd18030">
    <property type="entry name" value="DEXHc_RE_I_HsdR"/>
    <property type="match status" value="1"/>
</dbReference>
<evidence type="ECO:0000256" key="2">
    <source>
        <dbReference type="ARBA" id="ARBA00008598"/>
    </source>
</evidence>
<comment type="similarity">
    <text evidence="2 10">Belongs to the HsdR family.</text>
</comment>
<keyword evidence="4 10" id="KW-0547">Nucleotide-binding</keyword>
<protein>
    <recommendedName>
        <fullName evidence="10">Type I restriction enzyme endonuclease subunit</fullName>
        <shortName evidence="10">R protein</shortName>
        <ecNumber evidence="10">3.1.21.3</ecNumber>
    </recommendedName>
</protein>
<reference evidence="12 13" key="1">
    <citation type="submission" date="2022-07" db="EMBL/GenBank/DDBJ databases">
        <authorList>
            <person name="Li W.-J."/>
            <person name="Deng Q.-Q."/>
        </authorList>
    </citation>
    <scope>NUCLEOTIDE SEQUENCE [LARGE SCALE GENOMIC DNA]</scope>
    <source>
        <strain evidence="12 13">SYSU M60028</strain>
    </source>
</reference>
<evidence type="ECO:0000256" key="8">
    <source>
        <dbReference type="ARBA" id="ARBA00022840"/>
    </source>
</evidence>
<dbReference type="SMART" id="SM00490">
    <property type="entry name" value="HELICc"/>
    <property type="match status" value="1"/>
</dbReference>
<dbReference type="Pfam" id="PF04313">
    <property type="entry name" value="HSDR_N"/>
    <property type="match status" value="1"/>
</dbReference>
<organism evidence="12 13">
    <name type="scientific">Alsobacter ponti</name>
    <dbReference type="NCBI Taxonomy" id="2962936"/>
    <lineage>
        <taxon>Bacteria</taxon>
        <taxon>Pseudomonadati</taxon>
        <taxon>Pseudomonadota</taxon>
        <taxon>Alphaproteobacteria</taxon>
        <taxon>Hyphomicrobiales</taxon>
        <taxon>Alsobacteraceae</taxon>
        <taxon>Alsobacter</taxon>
    </lineage>
</organism>